<dbReference type="OrthoDB" id="1539992at2759"/>
<dbReference type="AlphaFoldDB" id="A0A812UXM5"/>
<evidence type="ECO:0000313" key="3">
    <source>
        <dbReference type="Proteomes" id="UP000604046"/>
    </source>
</evidence>
<keyword evidence="3" id="KW-1185">Reference proteome</keyword>
<dbReference type="Proteomes" id="UP000604046">
    <property type="component" value="Unassembled WGS sequence"/>
</dbReference>
<organism evidence="2 3">
    <name type="scientific">Symbiodinium natans</name>
    <dbReference type="NCBI Taxonomy" id="878477"/>
    <lineage>
        <taxon>Eukaryota</taxon>
        <taxon>Sar</taxon>
        <taxon>Alveolata</taxon>
        <taxon>Dinophyceae</taxon>
        <taxon>Suessiales</taxon>
        <taxon>Symbiodiniaceae</taxon>
        <taxon>Symbiodinium</taxon>
    </lineage>
</organism>
<dbReference type="PANTHER" id="PTHR44119">
    <property type="entry name" value="MAGNESIUM-CHELATASE SUBUNIT CHLH, CHLOROPLASTIC"/>
    <property type="match status" value="1"/>
</dbReference>
<sequence>MARSEIFLSKLQVFCKLHLSQVGVVQELEHQPARVACTFTGGLDFSVPVQEYLSGPTAEGMVDALVNLTGFSLVGGPTSQDAKKAKEVLMKLNRPYLVSVPLVFQSFTEWQNSQLGLHPVHALQVSLPEIDGAIEPLIFSGRDGTSGRSIPMQARYSGLWCRWRRDFTVCCLFFPLYLVHCRSPEAAMSIHVGLERRLPHERGRVRGLDIPVCQ</sequence>
<comment type="caution">
    <text evidence="2">The sequence shown here is derived from an EMBL/GenBank/DDBJ whole genome shotgun (WGS) entry which is preliminary data.</text>
</comment>
<reference evidence="2" key="1">
    <citation type="submission" date="2021-02" db="EMBL/GenBank/DDBJ databases">
        <authorList>
            <person name="Dougan E. K."/>
            <person name="Rhodes N."/>
            <person name="Thang M."/>
            <person name="Chan C."/>
        </authorList>
    </citation>
    <scope>NUCLEOTIDE SEQUENCE</scope>
</reference>
<feature type="domain" description="CobN/magnesium chelatase" evidence="1">
    <location>
        <begin position="23"/>
        <end position="156"/>
    </location>
</feature>
<proteinExistence type="predicted"/>
<protein>
    <submittedName>
        <fullName evidence="2">CHLH protein</fullName>
    </submittedName>
</protein>
<name>A0A812UXM5_9DINO</name>
<evidence type="ECO:0000259" key="1">
    <source>
        <dbReference type="Pfam" id="PF02514"/>
    </source>
</evidence>
<dbReference type="Pfam" id="PF02514">
    <property type="entry name" value="CobN-Mg_chel"/>
    <property type="match status" value="1"/>
</dbReference>
<dbReference type="PANTHER" id="PTHR44119:SF1">
    <property type="entry name" value="MAGNESIUM-CHELATASE SUBUNIT CHLH, CHLOROPLASTIC"/>
    <property type="match status" value="1"/>
</dbReference>
<dbReference type="InterPro" id="IPR003672">
    <property type="entry name" value="CobN/Mg_chltase"/>
</dbReference>
<accession>A0A812UXM5</accession>
<evidence type="ECO:0000313" key="2">
    <source>
        <dbReference type="EMBL" id="CAE7602182.1"/>
    </source>
</evidence>
<gene>
    <name evidence="2" type="primary">CHLH</name>
    <name evidence="2" type="ORF">SNAT2548_LOCUS34251</name>
</gene>
<dbReference type="EMBL" id="CAJNDS010002800">
    <property type="protein sequence ID" value="CAE7602182.1"/>
    <property type="molecule type" value="Genomic_DNA"/>
</dbReference>